<dbReference type="EMBL" id="JACCKD010000002">
    <property type="protein sequence ID" value="MBA0125099.1"/>
    <property type="molecule type" value="Genomic_DNA"/>
</dbReference>
<sequence length="107" mass="11533">MRKSGLLPVLVLAAAVSACGGDSAQDQWADELAEAGIEVNEGLTYEDMFERAEVYCDFEDKNTVAQLAEQMLSDEKESSLTAPGQDPAEAAEVYADATWEHICQSGE</sequence>
<dbReference type="PROSITE" id="PS51257">
    <property type="entry name" value="PROKAR_LIPOPROTEIN"/>
    <property type="match status" value="1"/>
</dbReference>
<keyword evidence="3" id="KW-1185">Reference proteome</keyword>
<gene>
    <name evidence="2" type="ORF">H0B56_06050</name>
</gene>
<organism evidence="2 3">
    <name type="scientific">Haloechinothrix aidingensis</name>
    <dbReference type="NCBI Taxonomy" id="2752311"/>
    <lineage>
        <taxon>Bacteria</taxon>
        <taxon>Bacillati</taxon>
        <taxon>Actinomycetota</taxon>
        <taxon>Actinomycetes</taxon>
        <taxon>Pseudonocardiales</taxon>
        <taxon>Pseudonocardiaceae</taxon>
        <taxon>Haloechinothrix</taxon>
    </lineage>
</organism>
<evidence type="ECO:0008006" key="4">
    <source>
        <dbReference type="Google" id="ProtNLM"/>
    </source>
</evidence>
<feature type="chain" id="PRO_5039215208" description="DUF732 domain-containing protein" evidence="1">
    <location>
        <begin position="21"/>
        <end position="107"/>
    </location>
</feature>
<feature type="signal peptide" evidence="1">
    <location>
        <begin position="1"/>
        <end position="20"/>
    </location>
</feature>
<reference evidence="2 3" key="1">
    <citation type="submission" date="2020-07" db="EMBL/GenBank/DDBJ databases">
        <title>Genome of Haloechinothrix sp.</title>
        <authorList>
            <person name="Tang S.-K."/>
            <person name="Yang L."/>
            <person name="Zhu W.-Y."/>
        </authorList>
    </citation>
    <scope>NUCLEOTIDE SEQUENCE [LARGE SCALE GENOMIC DNA]</scope>
    <source>
        <strain evidence="2 3">YIM 98757</strain>
    </source>
</reference>
<accession>A0A838A948</accession>
<evidence type="ECO:0000313" key="3">
    <source>
        <dbReference type="Proteomes" id="UP000582974"/>
    </source>
</evidence>
<keyword evidence="1" id="KW-0732">Signal</keyword>
<dbReference type="AlphaFoldDB" id="A0A838A948"/>
<evidence type="ECO:0000313" key="2">
    <source>
        <dbReference type="EMBL" id="MBA0125099.1"/>
    </source>
</evidence>
<dbReference type="Proteomes" id="UP000582974">
    <property type="component" value="Unassembled WGS sequence"/>
</dbReference>
<dbReference type="RefSeq" id="WP_180891944.1">
    <property type="nucleotide sequence ID" value="NZ_JACCKD010000002.1"/>
</dbReference>
<name>A0A838A948_9PSEU</name>
<evidence type="ECO:0000256" key="1">
    <source>
        <dbReference type="SAM" id="SignalP"/>
    </source>
</evidence>
<protein>
    <recommendedName>
        <fullName evidence="4">DUF732 domain-containing protein</fullName>
    </recommendedName>
</protein>
<proteinExistence type="predicted"/>
<comment type="caution">
    <text evidence="2">The sequence shown here is derived from an EMBL/GenBank/DDBJ whole genome shotgun (WGS) entry which is preliminary data.</text>
</comment>